<evidence type="ECO:0000256" key="1">
    <source>
        <dbReference type="ARBA" id="ARBA00022786"/>
    </source>
</evidence>
<sequence length="378" mass="43717">MEHKSWADLPEHVIVSIFSYTSIPTRSKLALVCKSWLDAFKSPFLWHSFTFQFLTPEDFKYEPFLHQHGQYLRSVYIRCNQEDKVNRENACKLIRGLYELEKQRLERLKINFTGENPLFYAGQEFVECLRGIFGSPPTKVETKNVQVLTRLKSVDLRGLPVALNDELLLCLAEHNAETLEYLDIQNASLVCKVTASCILKLVRRCRKLKSLATHYGNITEEILLSFIEEGRSPLSNLSVLCRREEKYGRDISSETWSTVRAKLPNLRVTLYFDLSCPMFKVNAILKPEIPVSYLRLLVQARLVQQVYFATQYYSKTLEKIALSTTNSPELENALLHLSSACNKLNEIHVFQCYVSSETKVKILKMLPNLKKYTLKTKE</sequence>
<keyword evidence="1" id="KW-0833">Ubl conjugation pathway</keyword>
<dbReference type="SUPFAM" id="SSF81383">
    <property type="entry name" value="F-box domain"/>
    <property type="match status" value="1"/>
</dbReference>
<evidence type="ECO:0000256" key="3">
    <source>
        <dbReference type="ARBA" id="ARBA00077971"/>
    </source>
</evidence>
<protein>
    <recommendedName>
        <fullName evidence="2">F-box/LRR-repeat protein 8</fullName>
    </recommendedName>
    <alternativeName>
        <fullName evidence="3">F-box and leucine-rich repeat protein 8</fullName>
    </alternativeName>
</protein>
<dbReference type="PANTHER" id="PTHR20872">
    <property type="match status" value="1"/>
</dbReference>
<dbReference type="PANTHER" id="PTHR20872:SF1">
    <property type="entry name" value="F-BOX DOMAIN-CONTAINING PROTEIN"/>
    <property type="match status" value="1"/>
</dbReference>
<proteinExistence type="predicted"/>
<dbReference type="InterPro" id="IPR001810">
    <property type="entry name" value="F-box_dom"/>
</dbReference>
<dbReference type="AlphaFoldDB" id="A0A6P8J6P5"/>
<evidence type="ECO:0000259" key="4">
    <source>
        <dbReference type="PROSITE" id="PS50181"/>
    </source>
</evidence>
<dbReference type="InParanoid" id="A0A6P8J6P5"/>
<dbReference type="Pfam" id="PF12937">
    <property type="entry name" value="F-box-like"/>
    <property type="match status" value="1"/>
</dbReference>
<dbReference type="Gene3D" id="1.20.1280.50">
    <property type="match status" value="1"/>
</dbReference>
<evidence type="ECO:0000256" key="2">
    <source>
        <dbReference type="ARBA" id="ARBA00070268"/>
    </source>
</evidence>
<dbReference type="InterPro" id="IPR036047">
    <property type="entry name" value="F-box-like_dom_sf"/>
</dbReference>
<evidence type="ECO:0000313" key="6">
    <source>
        <dbReference type="RefSeq" id="XP_031573553.1"/>
    </source>
</evidence>
<dbReference type="InterPro" id="IPR032675">
    <property type="entry name" value="LRR_dom_sf"/>
</dbReference>
<feature type="domain" description="F-box" evidence="4">
    <location>
        <begin position="3"/>
        <end position="49"/>
    </location>
</feature>
<organism evidence="5 6">
    <name type="scientific">Actinia tenebrosa</name>
    <name type="common">Australian red waratah sea anemone</name>
    <dbReference type="NCBI Taxonomy" id="6105"/>
    <lineage>
        <taxon>Eukaryota</taxon>
        <taxon>Metazoa</taxon>
        <taxon>Cnidaria</taxon>
        <taxon>Anthozoa</taxon>
        <taxon>Hexacorallia</taxon>
        <taxon>Actiniaria</taxon>
        <taxon>Actiniidae</taxon>
        <taxon>Actinia</taxon>
    </lineage>
</organism>
<dbReference type="Proteomes" id="UP000515163">
    <property type="component" value="Unplaced"/>
</dbReference>
<reference evidence="6" key="1">
    <citation type="submission" date="2025-08" db="UniProtKB">
        <authorList>
            <consortium name="RefSeq"/>
        </authorList>
    </citation>
    <scope>IDENTIFICATION</scope>
    <source>
        <tissue evidence="6">Tentacle</tissue>
    </source>
</reference>
<dbReference type="PROSITE" id="PS50181">
    <property type="entry name" value="FBOX"/>
    <property type="match status" value="1"/>
</dbReference>
<dbReference type="GeneID" id="116307438"/>
<evidence type="ECO:0000313" key="5">
    <source>
        <dbReference type="Proteomes" id="UP000515163"/>
    </source>
</evidence>
<dbReference type="RefSeq" id="XP_031573553.1">
    <property type="nucleotide sequence ID" value="XM_031717693.1"/>
</dbReference>
<gene>
    <name evidence="6" type="primary">LOC116307438</name>
</gene>
<dbReference type="Gene3D" id="3.80.10.10">
    <property type="entry name" value="Ribonuclease Inhibitor"/>
    <property type="match status" value="1"/>
</dbReference>
<dbReference type="KEGG" id="aten:116307438"/>
<dbReference type="FunCoup" id="A0A6P8J6P5">
    <property type="interactions" value="79"/>
</dbReference>
<name>A0A6P8J6P5_ACTTE</name>
<dbReference type="SUPFAM" id="SSF52047">
    <property type="entry name" value="RNI-like"/>
    <property type="match status" value="1"/>
</dbReference>
<dbReference type="OrthoDB" id="3219396at2759"/>
<dbReference type="FunFam" id="3.80.10.10:FF:000260">
    <property type="entry name" value="F-box/LRR-repeat protein 8"/>
    <property type="match status" value="1"/>
</dbReference>
<keyword evidence="5" id="KW-1185">Reference proteome</keyword>
<accession>A0A6P8J6P5</accession>
<dbReference type="SMART" id="SM00256">
    <property type="entry name" value="FBOX"/>
    <property type="match status" value="1"/>
</dbReference>